<dbReference type="AlphaFoldDB" id="A0A0F9Y9F1"/>
<feature type="domain" description="3-keto-alpha-glucoside-1,2-lyase/3-keto-2-hydroxy-glucal hydratase" evidence="1">
    <location>
        <begin position="25"/>
        <end position="209"/>
    </location>
</feature>
<dbReference type="Pfam" id="PF06439">
    <property type="entry name" value="3keto-disac_hyd"/>
    <property type="match status" value="2"/>
</dbReference>
<organism evidence="2">
    <name type="scientific">marine sediment metagenome</name>
    <dbReference type="NCBI Taxonomy" id="412755"/>
    <lineage>
        <taxon>unclassified sequences</taxon>
        <taxon>metagenomes</taxon>
        <taxon>ecological metagenomes</taxon>
    </lineage>
</organism>
<evidence type="ECO:0000313" key="2">
    <source>
        <dbReference type="EMBL" id="KKO01304.1"/>
    </source>
</evidence>
<protein>
    <recommendedName>
        <fullName evidence="1">3-keto-alpha-glucoside-1,2-lyase/3-keto-2-hydroxy-glucal hydratase domain-containing protein</fullName>
    </recommendedName>
</protein>
<feature type="domain" description="3-keto-alpha-glucoside-1,2-lyase/3-keto-2-hydroxy-glucal hydratase" evidence="1">
    <location>
        <begin position="243"/>
        <end position="455"/>
    </location>
</feature>
<name>A0A0F9Y9F1_9ZZZZ</name>
<reference evidence="2" key="1">
    <citation type="journal article" date="2015" name="Nature">
        <title>Complex archaea that bridge the gap between prokaryotes and eukaryotes.</title>
        <authorList>
            <person name="Spang A."/>
            <person name="Saw J.H."/>
            <person name="Jorgensen S.L."/>
            <person name="Zaremba-Niedzwiedzka K."/>
            <person name="Martijn J."/>
            <person name="Lind A.E."/>
            <person name="van Eijk R."/>
            <person name="Schleper C."/>
            <person name="Guy L."/>
            <person name="Ettema T.J."/>
        </authorList>
    </citation>
    <scope>NUCLEOTIDE SEQUENCE</scope>
</reference>
<dbReference type="InterPro" id="IPR010496">
    <property type="entry name" value="AL/BT2_dom"/>
</dbReference>
<sequence length="457" mass="51599">MRKCKILLVFVVFGLTATISAQDNWEVLFNGKDLKNFNQLNGNAKYEIKNNELIGTSKLNTPNSFMATKKKYGDFILEFEVFVENGLNSGVQFRSISSPSIMKGRVHGYQCEIETSSRKWSGGIYDEARNGWLYPLSRNNKGQNAFVPGQWNHYRIEAIGSIIRTWVNNVQCANLIDETTAEGFIAFQVHGIGDKSLEGKTVRWRNINIQTIDLKESMKPVDVDVPEISYLDNQLTVNEQRTGWRFLWDGKSTKGWRGAKQDNFPSKGWEMKDGVLTVLSSGGEESNNGGDIVTTDSFSDFELSIDFKITEGANSGVKYFVDSELNKGKGSAIGLEFQVLDDEKHPDAKKGKNGNRTVGSLYDLIRAESTSSSRGKNFKGVGDWNNARIVVKGGKVEHWLNQVKVVEFDRFSQMFKALVEKSKYENWENFGRLPQGLILLQDHGDEVSFKNIKIREF</sequence>
<evidence type="ECO:0000259" key="1">
    <source>
        <dbReference type="Pfam" id="PF06439"/>
    </source>
</evidence>
<proteinExistence type="predicted"/>
<comment type="caution">
    <text evidence="2">The sequence shown here is derived from an EMBL/GenBank/DDBJ whole genome shotgun (WGS) entry which is preliminary data.</text>
</comment>
<gene>
    <name evidence="2" type="ORF">LCGC14_0118920</name>
</gene>
<dbReference type="Gene3D" id="2.60.120.560">
    <property type="entry name" value="Exo-inulinase, domain 1"/>
    <property type="match status" value="2"/>
</dbReference>
<dbReference type="EMBL" id="LAZR01000036">
    <property type="protein sequence ID" value="KKO01304.1"/>
    <property type="molecule type" value="Genomic_DNA"/>
</dbReference>
<dbReference type="GO" id="GO:0016787">
    <property type="term" value="F:hydrolase activity"/>
    <property type="evidence" value="ECO:0007669"/>
    <property type="project" value="InterPro"/>
</dbReference>
<accession>A0A0F9Y9F1</accession>